<feature type="compositionally biased region" description="Basic and acidic residues" evidence="2">
    <location>
        <begin position="44"/>
        <end position="58"/>
    </location>
</feature>
<feature type="coiled-coil region" evidence="1">
    <location>
        <begin position="294"/>
        <end position="321"/>
    </location>
</feature>
<comment type="caution">
    <text evidence="4">The sequence shown here is derived from an EMBL/GenBank/DDBJ whole genome shotgun (WGS) entry which is preliminary data.</text>
</comment>
<sequence>MGTVYDSRTFLHDASYPSMTEMDPDHDHDHHNHHDHHDHHDHHGHHDHDRTVDNDGADRFGETDVAELANYHTAAPSSLLPSERTSLDQAAEEARSMLLSDASRLNLSASPPSVNVMPALAPELAKAAEDAVAAAVSLGTDLAAQLDPSLGSTTLPPSAVAMAGMVDLMAAKPILASRGRATPAAARLKLIPKPERKVARGVGGRFYCSVAGCAEATEGFKRRCEWKHEREVHGKHGGPKKTLNCPYQNCKRYNGKGFSRQENLNEHLRRRARGHKRKRSLADVVDRIDVDFDLLEEVKRLRQENLELRELLEQHRETQITMVAQIADLQGALQLNGANLSTAA</sequence>
<reference evidence="4" key="1">
    <citation type="submission" date="2022-11" db="EMBL/GenBank/DDBJ databases">
        <authorList>
            <person name="Scott C."/>
            <person name="Bruce N."/>
        </authorList>
    </citation>
    <scope>NUCLEOTIDE SEQUENCE</scope>
</reference>
<evidence type="ECO:0000256" key="2">
    <source>
        <dbReference type="SAM" id="MobiDB-lite"/>
    </source>
</evidence>
<dbReference type="Pfam" id="PF26176">
    <property type="entry name" value="zf_C2H2_17_2"/>
    <property type="match status" value="1"/>
</dbReference>
<name>A0A9P1MC37_9PEZI</name>
<proteinExistence type="predicted"/>
<dbReference type="Proteomes" id="UP000838763">
    <property type="component" value="Unassembled WGS sequence"/>
</dbReference>
<evidence type="ECO:0000256" key="1">
    <source>
        <dbReference type="SAM" id="Coils"/>
    </source>
</evidence>
<feature type="compositionally biased region" description="Basic and acidic residues" evidence="2">
    <location>
        <begin position="23"/>
        <end position="32"/>
    </location>
</feature>
<gene>
    <name evidence="4" type="ORF">PPNO1_LOCUS5064</name>
</gene>
<keyword evidence="1" id="KW-0175">Coiled coil</keyword>
<dbReference type="InterPro" id="IPR059095">
    <property type="entry name" value="Znf_C2H2_17_2nd"/>
</dbReference>
<evidence type="ECO:0000313" key="4">
    <source>
        <dbReference type="EMBL" id="CAI4215351.1"/>
    </source>
</evidence>
<feature type="region of interest" description="Disordered" evidence="2">
    <location>
        <begin position="15"/>
        <end position="58"/>
    </location>
</feature>
<evidence type="ECO:0000313" key="5">
    <source>
        <dbReference type="Proteomes" id="UP000838763"/>
    </source>
</evidence>
<dbReference type="AlphaFoldDB" id="A0A9P1MC37"/>
<evidence type="ECO:0000259" key="3">
    <source>
        <dbReference type="Pfam" id="PF26176"/>
    </source>
</evidence>
<feature type="domain" description="C2H2-domain containing protein second zinc finger" evidence="3">
    <location>
        <begin position="244"/>
        <end position="270"/>
    </location>
</feature>
<dbReference type="EMBL" id="CALLCH030000012">
    <property type="protein sequence ID" value="CAI4215351.1"/>
    <property type="molecule type" value="Genomic_DNA"/>
</dbReference>
<dbReference type="OrthoDB" id="5305647at2759"/>
<feature type="compositionally biased region" description="Basic residues" evidence="2">
    <location>
        <begin position="33"/>
        <end position="43"/>
    </location>
</feature>
<keyword evidence="5" id="KW-1185">Reference proteome</keyword>
<accession>A0A9P1MC37</accession>
<organism evidence="4 5">
    <name type="scientific">Parascedosporium putredinis</name>
    <dbReference type="NCBI Taxonomy" id="1442378"/>
    <lineage>
        <taxon>Eukaryota</taxon>
        <taxon>Fungi</taxon>
        <taxon>Dikarya</taxon>
        <taxon>Ascomycota</taxon>
        <taxon>Pezizomycotina</taxon>
        <taxon>Sordariomycetes</taxon>
        <taxon>Hypocreomycetidae</taxon>
        <taxon>Microascales</taxon>
        <taxon>Microascaceae</taxon>
        <taxon>Parascedosporium</taxon>
    </lineage>
</organism>
<protein>
    <recommendedName>
        <fullName evidence="3">C2H2-domain containing protein second zinc finger domain-containing protein</fullName>
    </recommendedName>
</protein>